<dbReference type="RefSeq" id="WP_221764963.1">
    <property type="nucleotide sequence ID" value="NZ_AP024110.1"/>
</dbReference>
<name>A0A8D5JL10_9PROT</name>
<dbReference type="Proteomes" id="UP000826722">
    <property type="component" value="Chromosome"/>
</dbReference>
<reference evidence="2" key="1">
    <citation type="journal article" date="2021" name="Arch. Microbiol.">
        <title>Methyloradius palustris gen. nov., sp. nov., a methanol-oxidizing bacterium isolated from snow.</title>
        <authorList>
            <person name="Miyadera T."/>
            <person name="Kojima H."/>
            <person name="Fukui M."/>
        </authorList>
    </citation>
    <scope>NUCLEOTIDE SEQUENCE</scope>
    <source>
        <strain evidence="2">Zm11</strain>
    </source>
</reference>
<sequence length="241" mass="26377">MTTDLASWLQSNEKILQQGATPQARLLALSSLLSDWNKQRQNGSVAVSEIKELSIDDVNILKEIIHSEVEITLGKNPDVISDQILFLFIGAIQMQTQAHSDDAWKLVHQSIHNFLAPEKKSPVLWLAAASMLLVVAISGFLFFKPKPNDVGMVAALNNSSESASIGLAGPATLSVLLTIYNTMKDGSCQLPQVAMLPIEQREAYLAFINDGTVDVSNVENLKLALSHVHCLYPQKLMYAPL</sequence>
<proteinExistence type="predicted"/>
<gene>
    <name evidence="2" type="ORF">ZMTM_06890</name>
</gene>
<accession>A0A8D5JL10</accession>
<keyword evidence="3" id="KW-1185">Reference proteome</keyword>
<keyword evidence="1" id="KW-0812">Transmembrane</keyword>
<organism evidence="2 3">
    <name type="scientific">Methyloradius palustris</name>
    <dbReference type="NCBI Taxonomy" id="2778876"/>
    <lineage>
        <taxon>Bacteria</taxon>
        <taxon>Pseudomonadati</taxon>
        <taxon>Pseudomonadota</taxon>
        <taxon>Betaproteobacteria</taxon>
        <taxon>Nitrosomonadales</taxon>
        <taxon>Methylophilaceae</taxon>
        <taxon>Methyloradius</taxon>
    </lineage>
</organism>
<dbReference type="AlphaFoldDB" id="A0A8D5JL10"/>
<protein>
    <submittedName>
        <fullName evidence="2">Uncharacterized protein</fullName>
    </submittedName>
</protein>
<evidence type="ECO:0000313" key="3">
    <source>
        <dbReference type="Proteomes" id="UP000826722"/>
    </source>
</evidence>
<feature type="transmembrane region" description="Helical" evidence="1">
    <location>
        <begin position="163"/>
        <end position="180"/>
    </location>
</feature>
<dbReference type="EMBL" id="AP024110">
    <property type="protein sequence ID" value="BCM24430.1"/>
    <property type="molecule type" value="Genomic_DNA"/>
</dbReference>
<keyword evidence="1" id="KW-1133">Transmembrane helix</keyword>
<keyword evidence="1" id="KW-0472">Membrane</keyword>
<evidence type="ECO:0000256" key="1">
    <source>
        <dbReference type="SAM" id="Phobius"/>
    </source>
</evidence>
<dbReference type="KEGG" id="mpau:ZMTM_06890"/>
<evidence type="ECO:0000313" key="2">
    <source>
        <dbReference type="EMBL" id="BCM24430.1"/>
    </source>
</evidence>
<feature type="transmembrane region" description="Helical" evidence="1">
    <location>
        <begin position="123"/>
        <end position="143"/>
    </location>
</feature>